<dbReference type="GO" id="GO:0016567">
    <property type="term" value="P:protein ubiquitination"/>
    <property type="evidence" value="ECO:0007669"/>
    <property type="project" value="InterPro"/>
</dbReference>
<keyword evidence="6" id="KW-0863">Zinc-finger</keyword>
<dbReference type="CDD" id="cd22584">
    <property type="entry name" value="Rcat_RBR_unk"/>
    <property type="match status" value="1"/>
</dbReference>
<dbReference type="PANTHER" id="PTHR11685">
    <property type="entry name" value="RBR FAMILY RING FINGER AND IBR DOMAIN-CONTAINING"/>
    <property type="match status" value="1"/>
</dbReference>
<dbReference type="GO" id="GO:0008270">
    <property type="term" value="F:zinc ion binding"/>
    <property type="evidence" value="ECO:0007669"/>
    <property type="project" value="UniProtKB-KW"/>
</dbReference>
<keyword evidence="7" id="KW-0833">Ubl conjugation pathway</keyword>
<keyword evidence="8" id="KW-0862">Zinc</keyword>
<feature type="compositionally biased region" description="Low complexity" evidence="9">
    <location>
        <begin position="709"/>
        <end position="718"/>
    </location>
</feature>
<dbReference type="CDD" id="cd20335">
    <property type="entry name" value="BRcat_RBR"/>
    <property type="match status" value="1"/>
</dbReference>
<dbReference type="EMBL" id="JANBVN010000009">
    <property type="protein sequence ID" value="KAJ9164855.1"/>
    <property type="molecule type" value="Genomic_DNA"/>
</dbReference>
<dbReference type="Gene3D" id="1.20.120.1750">
    <property type="match status" value="1"/>
</dbReference>
<evidence type="ECO:0000256" key="3">
    <source>
        <dbReference type="ARBA" id="ARBA00022679"/>
    </source>
</evidence>
<evidence type="ECO:0000256" key="6">
    <source>
        <dbReference type="ARBA" id="ARBA00022771"/>
    </source>
</evidence>
<name>A0AA38W3Q7_9PEZI</name>
<evidence type="ECO:0000256" key="2">
    <source>
        <dbReference type="ARBA" id="ARBA00012251"/>
    </source>
</evidence>
<dbReference type="SMART" id="SM00647">
    <property type="entry name" value="IBR"/>
    <property type="match status" value="2"/>
</dbReference>
<keyword evidence="4" id="KW-0479">Metal-binding</keyword>
<dbReference type="InterPro" id="IPR031127">
    <property type="entry name" value="E3_UB_ligase_RBR"/>
</dbReference>
<dbReference type="Proteomes" id="UP001174691">
    <property type="component" value="Unassembled WGS sequence"/>
</dbReference>
<evidence type="ECO:0000313" key="12">
    <source>
        <dbReference type="Proteomes" id="UP001174691"/>
    </source>
</evidence>
<feature type="region of interest" description="Disordered" evidence="9">
    <location>
        <begin position="696"/>
        <end position="739"/>
    </location>
</feature>
<reference evidence="11" key="1">
    <citation type="submission" date="2022-07" db="EMBL/GenBank/DDBJ databases">
        <title>Fungi with potential for degradation of polypropylene.</title>
        <authorList>
            <person name="Gostincar C."/>
        </authorList>
    </citation>
    <scope>NUCLEOTIDE SEQUENCE</scope>
    <source>
        <strain evidence="11">EXF-13287</strain>
    </source>
</reference>
<feature type="domain" description="RING-type" evidence="10">
    <location>
        <begin position="228"/>
        <end position="431"/>
    </location>
</feature>
<evidence type="ECO:0000259" key="10">
    <source>
        <dbReference type="PROSITE" id="PS51873"/>
    </source>
</evidence>
<dbReference type="InterPro" id="IPR013083">
    <property type="entry name" value="Znf_RING/FYVE/PHD"/>
</dbReference>
<protein>
    <recommendedName>
        <fullName evidence="2">RBR-type E3 ubiquitin transferase</fullName>
        <ecNumber evidence="2">2.3.2.31</ecNumber>
    </recommendedName>
</protein>
<feature type="compositionally biased region" description="Basic and acidic residues" evidence="9">
    <location>
        <begin position="103"/>
        <end position="124"/>
    </location>
</feature>
<organism evidence="11 12">
    <name type="scientific">Coniochaeta hoffmannii</name>
    <dbReference type="NCBI Taxonomy" id="91930"/>
    <lineage>
        <taxon>Eukaryota</taxon>
        <taxon>Fungi</taxon>
        <taxon>Dikarya</taxon>
        <taxon>Ascomycota</taxon>
        <taxon>Pezizomycotina</taxon>
        <taxon>Sordariomycetes</taxon>
        <taxon>Sordariomycetidae</taxon>
        <taxon>Coniochaetales</taxon>
        <taxon>Coniochaetaceae</taxon>
        <taxon>Coniochaeta</taxon>
    </lineage>
</organism>
<comment type="catalytic activity">
    <reaction evidence="1">
        <text>[E2 ubiquitin-conjugating enzyme]-S-ubiquitinyl-L-cysteine + [acceptor protein]-L-lysine = [E2 ubiquitin-conjugating enzyme]-L-cysteine + [acceptor protein]-N(6)-ubiquitinyl-L-lysine.</text>
        <dbReference type="EC" id="2.3.2.31"/>
    </reaction>
</comment>
<feature type="compositionally biased region" description="Basic residues" evidence="9">
    <location>
        <begin position="147"/>
        <end position="162"/>
    </location>
</feature>
<dbReference type="PROSITE" id="PS51873">
    <property type="entry name" value="TRIAD"/>
    <property type="match status" value="1"/>
</dbReference>
<evidence type="ECO:0000256" key="1">
    <source>
        <dbReference type="ARBA" id="ARBA00001798"/>
    </source>
</evidence>
<feature type="compositionally biased region" description="Acidic residues" evidence="9">
    <location>
        <begin position="719"/>
        <end position="739"/>
    </location>
</feature>
<dbReference type="InterPro" id="IPR044066">
    <property type="entry name" value="TRIAD_supradom"/>
</dbReference>
<evidence type="ECO:0000256" key="7">
    <source>
        <dbReference type="ARBA" id="ARBA00022786"/>
    </source>
</evidence>
<dbReference type="SUPFAM" id="SSF57850">
    <property type="entry name" value="RING/U-box"/>
    <property type="match status" value="2"/>
</dbReference>
<evidence type="ECO:0000256" key="8">
    <source>
        <dbReference type="ARBA" id="ARBA00022833"/>
    </source>
</evidence>
<dbReference type="Pfam" id="PF01485">
    <property type="entry name" value="IBR"/>
    <property type="match status" value="2"/>
</dbReference>
<evidence type="ECO:0000256" key="5">
    <source>
        <dbReference type="ARBA" id="ARBA00022737"/>
    </source>
</evidence>
<evidence type="ECO:0000256" key="4">
    <source>
        <dbReference type="ARBA" id="ARBA00022723"/>
    </source>
</evidence>
<evidence type="ECO:0000313" key="11">
    <source>
        <dbReference type="EMBL" id="KAJ9164855.1"/>
    </source>
</evidence>
<dbReference type="InterPro" id="IPR002867">
    <property type="entry name" value="IBR_dom"/>
</dbReference>
<feature type="region of interest" description="Disordered" evidence="9">
    <location>
        <begin position="467"/>
        <end position="492"/>
    </location>
</feature>
<dbReference type="AlphaFoldDB" id="A0AA38W3Q7"/>
<keyword evidence="12" id="KW-1185">Reference proteome</keyword>
<keyword evidence="5" id="KW-0677">Repeat</keyword>
<dbReference type="GO" id="GO:0061630">
    <property type="term" value="F:ubiquitin protein ligase activity"/>
    <property type="evidence" value="ECO:0007669"/>
    <property type="project" value="UniProtKB-EC"/>
</dbReference>
<gene>
    <name evidence="11" type="ORF">NKR19_g985</name>
</gene>
<evidence type="ECO:0000256" key="9">
    <source>
        <dbReference type="SAM" id="MobiDB-lite"/>
    </source>
</evidence>
<comment type="caution">
    <text evidence="11">The sequence shown here is derived from an EMBL/GenBank/DDBJ whole genome shotgun (WGS) entry which is preliminary data.</text>
</comment>
<dbReference type="EC" id="2.3.2.31" evidence="2"/>
<proteinExistence type="predicted"/>
<keyword evidence="3 11" id="KW-0808">Transferase</keyword>
<accession>A0AA38W3Q7</accession>
<dbReference type="Gene3D" id="3.30.40.10">
    <property type="entry name" value="Zinc/RING finger domain, C3HC4 (zinc finger)"/>
    <property type="match status" value="1"/>
</dbReference>
<feature type="region of interest" description="Disordered" evidence="9">
    <location>
        <begin position="98"/>
        <end position="196"/>
    </location>
</feature>
<sequence>MTDRESLDFYNQVETKRRQVMEQRSSMMSGSVDEEVDWTKYEPPEALQKLPNITSETIIAVVQSSLVNIKNQIQAEQLRAQEQQSVVLEEAEAEAAAAAAEAENGKSKERASPDGIKRWVDPRRPAALPTPPSSIDFTHPPLDMKPQRRSRFGISRILRHVRGNSETSKSETHSSSHALTRSTPLHTRIPASTDLPPTPFTQSIYKRFVKPPSPGSAPQGEQQQQHQQQVECVSCFDDVPKKDAVKAVCHHYCRDCFARLIRTAVDNEAQWPPKCCLNPVPFRTIAKYAPRDLLASYRLRAEEFGTPIESRLYCPQPDCGAWIRKTSSRHDAATRTATCSACGHAACTMCRGAAHPADESCPQDRDTLLADRLAEEEGWRRCARCGVLVEHREACQHMTCRCGAEFCYVCGSAWRTCACTLAHLTEYKGRAAARRAERAAEEEAEMGELAEALRLVAEFEREEERKEEVRREEARRRREERRRREAEERVRREEARRAEMARKYEELRGTLAKLEELQRMVLDYGHDREMEGLAARAAEEKAKLAGEQDVEKREIRADAAAKVAERGKLFDGEYAVRVAWEKQLEGEYERIVSLFWSDKVDGPPIAREAVRVFRRQNDRHMDEWLEWKNGEMEKMRYLLDDEVAVREELMENSRRRLGERLEGEQAQAGWKQRAERRWFELVVEERKRLLAEVEVVERENGGEDDSPASGSGVSLESEGGWETEDEFDDFGDFEVDIER</sequence>